<keyword evidence="1" id="KW-0472">Membrane</keyword>
<evidence type="ECO:0000313" key="3">
    <source>
        <dbReference type="EMBL" id="KAF6208863.1"/>
    </source>
</evidence>
<dbReference type="InterPro" id="IPR012464">
    <property type="entry name" value="DUF1676"/>
</dbReference>
<feature type="chain" id="PRO_5035864495" description="Protein osiris 16" evidence="2">
    <location>
        <begin position="21"/>
        <end position="260"/>
    </location>
</feature>
<keyword evidence="1" id="KW-1133">Transmembrane helix</keyword>
<sequence length="260" mass="26947">MICRVTCLAALCLFVGSVAGDQDPDVNSSSVNQLPDSGPGNIKQLLGKECKGGYSPYCLKLSLIWLIGKSGSFNFPVLPGVSINSPGLPEPVVPQASAYLSQPEKVDEVLLEKLSEYLGTMSISVKVMDKTAPIGFARAVLGEDPVADATARKKNNYGGALAAAGLMSGGTLLAMGMAALAAMCGKALMASLLALMLAALAALKGGGGGGEKTTYEIVAKPVVSHLSTHSSEVQHGHHGHYRRSMDVQPIVYSAHIPVSR</sequence>
<comment type="caution">
    <text evidence="3">The sequence shown here is derived from an EMBL/GenBank/DDBJ whole genome shotgun (WGS) entry which is preliminary data.</text>
</comment>
<keyword evidence="2" id="KW-0732">Signal</keyword>
<dbReference type="GO" id="GO:0016020">
    <property type="term" value="C:membrane"/>
    <property type="evidence" value="ECO:0007669"/>
    <property type="project" value="TreeGrafter"/>
</dbReference>
<keyword evidence="1" id="KW-0812">Transmembrane</keyword>
<feature type="transmembrane region" description="Helical" evidence="1">
    <location>
        <begin position="157"/>
        <end position="180"/>
    </location>
</feature>
<evidence type="ECO:0008006" key="5">
    <source>
        <dbReference type="Google" id="ProtNLM"/>
    </source>
</evidence>
<name>A0A8S9XIN4_APOLU</name>
<feature type="transmembrane region" description="Helical" evidence="1">
    <location>
        <begin position="187"/>
        <end position="203"/>
    </location>
</feature>
<organism evidence="3 4">
    <name type="scientific">Apolygus lucorum</name>
    <name type="common">Small green plant bug</name>
    <name type="synonym">Lygocoris lucorum</name>
    <dbReference type="NCBI Taxonomy" id="248454"/>
    <lineage>
        <taxon>Eukaryota</taxon>
        <taxon>Metazoa</taxon>
        <taxon>Ecdysozoa</taxon>
        <taxon>Arthropoda</taxon>
        <taxon>Hexapoda</taxon>
        <taxon>Insecta</taxon>
        <taxon>Pterygota</taxon>
        <taxon>Neoptera</taxon>
        <taxon>Paraneoptera</taxon>
        <taxon>Hemiptera</taxon>
        <taxon>Heteroptera</taxon>
        <taxon>Panheteroptera</taxon>
        <taxon>Cimicomorpha</taxon>
        <taxon>Miridae</taxon>
        <taxon>Mirini</taxon>
        <taxon>Apolygus</taxon>
    </lineage>
</organism>
<dbReference type="PANTHER" id="PTHR21879">
    <property type="entry name" value="FI03362P-RELATED-RELATED"/>
    <property type="match status" value="1"/>
</dbReference>
<gene>
    <name evidence="3" type="ORF">GE061_014605</name>
</gene>
<keyword evidence="4" id="KW-1185">Reference proteome</keyword>
<feature type="signal peptide" evidence="2">
    <location>
        <begin position="1"/>
        <end position="20"/>
    </location>
</feature>
<reference evidence="3" key="1">
    <citation type="journal article" date="2021" name="Mol. Ecol. Resour.">
        <title>Apolygus lucorum genome provides insights into omnivorousness and mesophyll feeding.</title>
        <authorList>
            <person name="Liu Y."/>
            <person name="Liu H."/>
            <person name="Wang H."/>
            <person name="Huang T."/>
            <person name="Liu B."/>
            <person name="Yang B."/>
            <person name="Yin L."/>
            <person name="Li B."/>
            <person name="Zhang Y."/>
            <person name="Zhang S."/>
            <person name="Jiang F."/>
            <person name="Zhang X."/>
            <person name="Ren Y."/>
            <person name="Wang B."/>
            <person name="Wang S."/>
            <person name="Lu Y."/>
            <person name="Wu K."/>
            <person name="Fan W."/>
            <person name="Wang G."/>
        </authorList>
    </citation>
    <scope>NUCLEOTIDE SEQUENCE</scope>
    <source>
        <strain evidence="3">12Hb</strain>
    </source>
</reference>
<evidence type="ECO:0000256" key="2">
    <source>
        <dbReference type="SAM" id="SignalP"/>
    </source>
</evidence>
<proteinExistence type="predicted"/>
<dbReference type="Pfam" id="PF07898">
    <property type="entry name" value="DUF1676"/>
    <property type="match status" value="1"/>
</dbReference>
<evidence type="ECO:0000256" key="1">
    <source>
        <dbReference type="SAM" id="Phobius"/>
    </source>
</evidence>
<dbReference type="PANTHER" id="PTHR21879:SF9">
    <property type="entry name" value="OSIRIS 16"/>
    <property type="match status" value="1"/>
</dbReference>
<protein>
    <recommendedName>
        <fullName evidence="5">Protein osiris 16</fullName>
    </recommendedName>
</protein>
<dbReference type="Proteomes" id="UP000466442">
    <property type="component" value="Unassembled WGS sequence"/>
</dbReference>
<accession>A0A8S9XIN4</accession>
<dbReference type="EMBL" id="WIXP02000006">
    <property type="protein sequence ID" value="KAF6208863.1"/>
    <property type="molecule type" value="Genomic_DNA"/>
</dbReference>
<dbReference type="OrthoDB" id="6627399at2759"/>
<dbReference type="AlphaFoldDB" id="A0A8S9XIN4"/>
<evidence type="ECO:0000313" key="4">
    <source>
        <dbReference type="Proteomes" id="UP000466442"/>
    </source>
</evidence>